<evidence type="ECO:0000256" key="5">
    <source>
        <dbReference type="ARBA" id="ARBA00022786"/>
    </source>
</evidence>
<dbReference type="InterPro" id="IPR031127">
    <property type="entry name" value="E3_UB_ligase_RBR"/>
</dbReference>
<name>A0A8B8AZ17_CRAVI</name>
<evidence type="ECO:0000313" key="8">
    <source>
        <dbReference type="Proteomes" id="UP000694844"/>
    </source>
</evidence>
<accession>A0A8B8AZ17</accession>
<keyword evidence="3" id="KW-0677">Repeat</keyword>
<organism evidence="8 9">
    <name type="scientific">Crassostrea virginica</name>
    <name type="common">Eastern oyster</name>
    <dbReference type="NCBI Taxonomy" id="6565"/>
    <lineage>
        <taxon>Eukaryota</taxon>
        <taxon>Metazoa</taxon>
        <taxon>Spiralia</taxon>
        <taxon>Lophotrochozoa</taxon>
        <taxon>Mollusca</taxon>
        <taxon>Bivalvia</taxon>
        <taxon>Autobranchia</taxon>
        <taxon>Pteriomorphia</taxon>
        <taxon>Ostreida</taxon>
        <taxon>Ostreoidea</taxon>
        <taxon>Ostreidae</taxon>
        <taxon>Crassostrea</taxon>
    </lineage>
</organism>
<evidence type="ECO:0000256" key="1">
    <source>
        <dbReference type="ARBA" id="ARBA00022679"/>
    </source>
</evidence>
<gene>
    <name evidence="9 10" type="primary">LOC111105516</name>
</gene>
<evidence type="ECO:0000256" key="3">
    <source>
        <dbReference type="ARBA" id="ARBA00022737"/>
    </source>
</evidence>
<dbReference type="PROSITE" id="PS51873">
    <property type="entry name" value="TRIAD"/>
    <property type="match status" value="1"/>
</dbReference>
<evidence type="ECO:0000256" key="4">
    <source>
        <dbReference type="ARBA" id="ARBA00022771"/>
    </source>
</evidence>
<dbReference type="InterPro" id="IPR044066">
    <property type="entry name" value="TRIAD_supradom"/>
</dbReference>
<dbReference type="RefSeq" id="XP_022295570.1">
    <property type="nucleotide sequence ID" value="XM_022439862.1"/>
</dbReference>
<evidence type="ECO:0000259" key="7">
    <source>
        <dbReference type="PROSITE" id="PS51873"/>
    </source>
</evidence>
<sequence>MEFQKLSSDCTQSFQPVYTTVGENKGPISLVCGVPRNCIEIVDRDEGIIYDDSRDVQSLPHPLQVMVGKAERSVPDYLITSDPDMILQDPSDEEPRLKMSCGHAITPDNLFGHMRHSLIDVAKDKIACLTSGCEQVWDFGEVSRKADMTEDEEIFYNCKISRNAIFSNNRDTSECPECGQICQRQNNTNAVRCTLCSKRKNGVFDFCWDCKSPWKYNHKCVEKDLEAIQKILNEAPLKTLDCSEIGGVPSKRLCPGCRTIIEHDSMCKQMTCLNCKLEFCFSCLTVCKNSTLQCSSYNMQCNVAPVQNAFD</sequence>
<protein>
    <submittedName>
        <fullName evidence="9 10">E3 ubiquitin-protein ligase arih1-like</fullName>
    </submittedName>
</protein>
<feature type="domain" description="RING-type" evidence="7">
    <location>
        <begin position="77"/>
        <end position="303"/>
    </location>
</feature>
<dbReference type="GO" id="GO:0004842">
    <property type="term" value="F:ubiquitin-protein transferase activity"/>
    <property type="evidence" value="ECO:0007669"/>
    <property type="project" value="InterPro"/>
</dbReference>
<keyword evidence="4" id="KW-0863">Zinc-finger</keyword>
<dbReference type="KEGG" id="cvn:111105516"/>
<keyword evidence="2" id="KW-0479">Metal-binding</keyword>
<dbReference type="GO" id="GO:0008270">
    <property type="term" value="F:zinc ion binding"/>
    <property type="evidence" value="ECO:0007669"/>
    <property type="project" value="UniProtKB-KW"/>
</dbReference>
<reference evidence="9 10" key="1">
    <citation type="submission" date="2025-04" db="UniProtKB">
        <authorList>
            <consortium name="RefSeq"/>
        </authorList>
    </citation>
    <scope>IDENTIFICATION</scope>
    <source>
        <tissue evidence="9 10">Whole sample</tissue>
    </source>
</reference>
<keyword evidence="5" id="KW-0833">Ubl conjugation pathway</keyword>
<dbReference type="CDD" id="cd20336">
    <property type="entry name" value="Rcat_RBR"/>
    <property type="match status" value="1"/>
</dbReference>
<evidence type="ECO:0000313" key="9">
    <source>
        <dbReference type="RefSeq" id="XP_022295569.1"/>
    </source>
</evidence>
<dbReference type="RefSeq" id="XP_022295569.1">
    <property type="nucleotide sequence ID" value="XM_022439861.1"/>
</dbReference>
<evidence type="ECO:0000313" key="10">
    <source>
        <dbReference type="RefSeq" id="XP_022295570.1"/>
    </source>
</evidence>
<proteinExistence type="predicted"/>
<keyword evidence="1" id="KW-0808">Transferase</keyword>
<dbReference type="Gene3D" id="1.20.120.1750">
    <property type="match status" value="1"/>
</dbReference>
<dbReference type="SUPFAM" id="SSF57850">
    <property type="entry name" value="RING/U-box"/>
    <property type="match status" value="2"/>
</dbReference>
<dbReference type="GeneID" id="111105516"/>
<keyword evidence="6" id="KW-0862">Zinc</keyword>
<dbReference type="GO" id="GO:0016567">
    <property type="term" value="P:protein ubiquitination"/>
    <property type="evidence" value="ECO:0007669"/>
    <property type="project" value="InterPro"/>
</dbReference>
<dbReference type="PANTHER" id="PTHR11685">
    <property type="entry name" value="RBR FAMILY RING FINGER AND IBR DOMAIN-CONTAINING"/>
    <property type="match status" value="1"/>
</dbReference>
<dbReference type="OrthoDB" id="419317at2759"/>
<dbReference type="AlphaFoldDB" id="A0A8B8AZ17"/>
<keyword evidence="8" id="KW-1185">Reference proteome</keyword>
<dbReference type="Proteomes" id="UP000694844">
    <property type="component" value="Chromosome 7"/>
</dbReference>
<evidence type="ECO:0000256" key="2">
    <source>
        <dbReference type="ARBA" id="ARBA00022723"/>
    </source>
</evidence>
<evidence type="ECO:0000256" key="6">
    <source>
        <dbReference type="ARBA" id="ARBA00022833"/>
    </source>
</evidence>